<proteinExistence type="predicted"/>
<reference evidence="2 3" key="1">
    <citation type="submission" date="2016-11" db="EMBL/GenBank/DDBJ databases">
        <authorList>
            <person name="Jaros S."/>
            <person name="Januszkiewicz K."/>
            <person name="Wedrychowicz H."/>
        </authorList>
    </citation>
    <scope>NUCLEOTIDE SEQUENCE [LARGE SCALE GENOMIC DNA]</scope>
    <source>
        <strain evidence="2 3">CGMCC 1.12145</strain>
    </source>
</reference>
<protein>
    <submittedName>
        <fullName evidence="2">Uncharacterized protein</fullName>
    </submittedName>
</protein>
<keyword evidence="1" id="KW-0175">Coiled coil</keyword>
<dbReference type="EMBL" id="FPJE01000037">
    <property type="protein sequence ID" value="SFW76232.1"/>
    <property type="molecule type" value="Genomic_DNA"/>
</dbReference>
<evidence type="ECO:0000313" key="2">
    <source>
        <dbReference type="EMBL" id="SFW76232.1"/>
    </source>
</evidence>
<dbReference type="Proteomes" id="UP000182248">
    <property type="component" value="Unassembled WGS sequence"/>
</dbReference>
<name>A0A1K1RVR3_9FLAO</name>
<dbReference type="STRING" id="1150368.SAMN02927921_04095"/>
<gene>
    <name evidence="2" type="ORF">SAMN02927921_04095</name>
</gene>
<evidence type="ECO:0000256" key="1">
    <source>
        <dbReference type="SAM" id="Coils"/>
    </source>
</evidence>
<dbReference type="AlphaFoldDB" id="A0A1K1RVR3"/>
<accession>A0A1K1RVR3</accession>
<sequence>MKRICFRSRTITSKILWVGLLFIVFFKGNAQAEVTKNVTVDAAGWKRVALLDASAGRGYNEIVLFTKGGATTPRVVKISWFKGWSTDYGGLNVVSLSNGGLWSKVRITYDGTNSYLEVYFTTAIPVLSVYQDQSVWSGGSIIEGTLPGGGGNIVVSATVGRVNYGEGAFYLGYNGNVGINTTTPDAKLSVNGVVHSKEVKVDLNGWSDFVFEEGYGLPTLEEVEQHIREKGHLKGIPSAEEVKARGILLGEMDAKLLQKIEELTLYMIELKKENQQLRKEIDALKESEK</sequence>
<dbReference type="OrthoDB" id="9808753at2"/>
<dbReference type="RefSeq" id="WP_072319319.1">
    <property type="nucleotide sequence ID" value="NZ_FPJE01000037.1"/>
</dbReference>
<dbReference type="CDD" id="cd14686">
    <property type="entry name" value="bZIP"/>
    <property type="match status" value="1"/>
</dbReference>
<keyword evidence="3" id="KW-1185">Reference proteome</keyword>
<organism evidence="2 3">
    <name type="scientific">Sinomicrobium oceani</name>
    <dbReference type="NCBI Taxonomy" id="1150368"/>
    <lineage>
        <taxon>Bacteria</taxon>
        <taxon>Pseudomonadati</taxon>
        <taxon>Bacteroidota</taxon>
        <taxon>Flavobacteriia</taxon>
        <taxon>Flavobacteriales</taxon>
        <taxon>Flavobacteriaceae</taxon>
        <taxon>Sinomicrobium</taxon>
    </lineage>
</organism>
<evidence type="ECO:0000313" key="3">
    <source>
        <dbReference type="Proteomes" id="UP000182248"/>
    </source>
</evidence>
<feature type="coiled-coil region" evidence="1">
    <location>
        <begin position="260"/>
        <end position="287"/>
    </location>
</feature>